<dbReference type="EMBL" id="FZOA01000006">
    <property type="protein sequence ID" value="SNR91499.1"/>
    <property type="molecule type" value="Genomic_DNA"/>
</dbReference>
<dbReference type="GO" id="GO:0003735">
    <property type="term" value="F:structural constituent of ribosome"/>
    <property type="evidence" value="ECO:0007669"/>
    <property type="project" value="InterPro"/>
</dbReference>
<dbReference type="AlphaFoldDB" id="A0A239A7L2"/>
<dbReference type="OrthoDB" id="9803201at2"/>
<comment type="function">
    <text evidence="5">One of the primary rRNA binding proteins, this protein initially binds near the 5'-end of the 23S rRNA. It is important during the early stages of 50S assembly. It makes multiple contacts with different domains of the 23S rRNA in the assembled 50S subunit and ribosome.</text>
</comment>
<dbReference type="GO" id="GO:0006412">
    <property type="term" value="P:translation"/>
    <property type="evidence" value="ECO:0007669"/>
    <property type="project" value="UniProtKB-UniRule"/>
</dbReference>
<comment type="similarity">
    <text evidence="1 5">Belongs to the universal ribosomal protein uL4 family.</text>
</comment>
<protein>
    <recommendedName>
        <fullName evidence="4 5">Large ribosomal subunit protein uL4</fullName>
    </recommendedName>
</protein>
<gene>
    <name evidence="5" type="primary">rplD</name>
    <name evidence="7" type="ORF">SAMN05192560_1750</name>
</gene>
<organism evidence="7 8">
    <name type="scientific">Methylobacillus rhizosphaerae</name>
    <dbReference type="NCBI Taxonomy" id="551994"/>
    <lineage>
        <taxon>Bacteria</taxon>
        <taxon>Pseudomonadati</taxon>
        <taxon>Pseudomonadota</taxon>
        <taxon>Betaproteobacteria</taxon>
        <taxon>Nitrosomonadales</taxon>
        <taxon>Methylophilaceae</taxon>
        <taxon>Methylobacillus</taxon>
    </lineage>
</organism>
<evidence type="ECO:0000256" key="1">
    <source>
        <dbReference type="ARBA" id="ARBA00010528"/>
    </source>
</evidence>
<evidence type="ECO:0000256" key="3">
    <source>
        <dbReference type="ARBA" id="ARBA00023274"/>
    </source>
</evidence>
<evidence type="ECO:0000256" key="6">
    <source>
        <dbReference type="SAM" id="MobiDB-lite"/>
    </source>
</evidence>
<evidence type="ECO:0000313" key="8">
    <source>
        <dbReference type="Proteomes" id="UP000198305"/>
    </source>
</evidence>
<feature type="region of interest" description="Disordered" evidence="6">
    <location>
        <begin position="54"/>
        <end position="97"/>
    </location>
</feature>
<keyword evidence="2 5" id="KW-0689">Ribosomal protein</keyword>
<accession>A0A239A7L2</accession>
<keyword evidence="5" id="KW-0699">rRNA-binding</keyword>
<evidence type="ECO:0000256" key="4">
    <source>
        <dbReference type="ARBA" id="ARBA00035244"/>
    </source>
</evidence>
<comment type="subunit">
    <text evidence="5">Part of the 50S ribosomal subunit.</text>
</comment>
<dbReference type="PANTHER" id="PTHR10746:SF6">
    <property type="entry name" value="LARGE RIBOSOMAL SUBUNIT PROTEIN UL4M"/>
    <property type="match status" value="1"/>
</dbReference>
<dbReference type="Proteomes" id="UP000198305">
    <property type="component" value="Unassembled WGS sequence"/>
</dbReference>
<keyword evidence="8" id="KW-1185">Reference proteome</keyword>
<dbReference type="SUPFAM" id="SSF52166">
    <property type="entry name" value="Ribosomal protein L4"/>
    <property type="match status" value="1"/>
</dbReference>
<name>A0A239A7L2_9PROT</name>
<dbReference type="PANTHER" id="PTHR10746">
    <property type="entry name" value="50S RIBOSOMAL PROTEIN L4"/>
    <property type="match status" value="1"/>
</dbReference>
<dbReference type="InterPro" id="IPR002136">
    <property type="entry name" value="Ribosomal_uL4"/>
</dbReference>
<dbReference type="Pfam" id="PF00573">
    <property type="entry name" value="Ribosomal_L4"/>
    <property type="match status" value="1"/>
</dbReference>
<dbReference type="GO" id="GO:0019843">
    <property type="term" value="F:rRNA binding"/>
    <property type="evidence" value="ECO:0007669"/>
    <property type="project" value="UniProtKB-UniRule"/>
</dbReference>
<keyword evidence="5" id="KW-0694">RNA-binding</keyword>
<dbReference type="RefSeq" id="WP_089375822.1">
    <property type="nucleotide sequence ID" value="NZ_FZOA01000006.1"/>
</dbReference>
<dbReference type="InterPro" id="IPR013005">
    <property type="entry name" value="Ribosomal_uL4-like"/>
</dbReference>
<dbReference type="GO" id="GO:0005840">
    <property type="term" value="C:ribosome"/>
    <property type="evidence" value="ECO:0007669"/>
    <property type="project" value="UniProtKB-KW"/>
</dbReference>
<evidence type="ECO:0000256" key="5">
    <source>
        <dbReference type="HAMAP-Rule" id="MF_01328"/>
    </source>
</evidence>
<dbReference type="NCBIfam" id="TIGR03953">
    <property type="entry name" value="rplD_bact"/>
    <property type="match status" value="1"/>
</dbReference>
<dbReference type="InterPro" id="IPR023574">
    <property type="entry name" value="Ribosomal_uL4_dom_sf"/>
</dbReference>
<dbReference type="Gene3D" id="3.40.1370.10">
    <property type="match status" value="1"/>
</dbReference>
<keyword evidence="3 5" id="KW-0687">Ribonucleoprotein</keyword>
<reference evidence="8" key="1">
    <citation type="submission" date="2017-06" db="EMBL/GenBank/DDBJ databases">
        <authorList>
            <person name="Varghese N."/>
            <person name="Submissions S."/>
        </authorList>
    </citation>
    <scope>NUCLEOTIDE SEQUENCE [LARGE SCALE GENOMIC DNA]</scope>
    <source>
        <strain evidence="8">Ca-68</strain>
    </source>
</reference>
<evidence type="ECO:0000256" key="2">
    <source>
        <dbReference type="ARBA" id="ARBA00022980"/>
    </source>
</evidence>
<proteinExistence type="inferred from homology"/>
<dbReference type="HAMAP" id="MF_01328_B">
    <property type="entry name" value="Ribosomal_uL4_B"/>
    <property type="match status" value="1"/>
</dbReference>
<dbReference type="GO" id="GO:1990904">
    <property type="term" value="C:ribonucleoprotein complex"/>
    <property type="evidence" value="ECO:0007669"/>
    <property type="project" value="UniProtKB-KW"/>
</dbReference>
<sequence>MEIKLIDKNGKAAKAGLTVSEATFGREFNEALVHQVVVAYQANARTATRAQLGRGNVSHTTHKPWNQKGTGRARSGMSSSPIWRGGGRAFPNSPDENFSHKINRKSYRAGVRAILSELVRQERLSAVEEFVVDSPKTKQLVEKIKNFGYTDGLLLLVDSFDENLYLSARNLPNVLVIEAQYVDPVSLVRFPNVLATKGAVQKLEEMLA</sequence>
<feature type="compositionally biased region" description="Polar residues" evidence="6">
    <location>
        <begin position="57"/>
        <end position="69"/>
    </location>
</feature>
<evidence type="ECO:0000313" key="7">
    <source>
        <dbReference type="EMBL" id="SNR91499.1"/>
    </source>
</evidence>
<comment type="function">
    <text evidence="5">Forms part of the polypeptide exit tunnel.</text>
</comment>